<accession>A0A7X6SUX2</accession>
<dbReference type="PANTHER" id="PTHR23089">
    <property type="entry name" value="HISTIDINE TRIAD HIT PROTEIN"/>
    <property type="match status" value="1"/>
</dbReference>
<organism evidence="5 6">
    <name type="scientific">Corynebacterium humireducens</name>
    <dbReference type="NCBI Taxonomy" id="1223514"/>
    <lineage>
        <taxon>Bacteria</taxon>
        <taxon>Bacillati</taxon>
        <taxon>Actinomycetota</taxon>
        <taxon>Actinomycetes</taxon>
        <taxon>Mycobacteriales</taxon>
        <taxon>Corynebacteriaceae</taxon>
        <taxon>Corynebacterium</taxon>
    </lineage>
</organism>
<dbReference type="GO" id="GO:0003824">
    <property type="term" value="F:catalytic activity"/>
    <property type="evidence" value="ECO:0007669"/>
    <property type="project" value="InterPro"/>
</dbReference>
<evidence type="ECO:0000256" key="2">
    <source>
        <dbReference type="PIRSR" id="PIRSR601310-3"/>
    </source>
</evidence>
<dbReference type="InterPro" id="IPR019808">
    <property type="entry name" value="Histidine_triad_CS"/>
</dbReference>
<evidence type="ECO:0000256" key="1">
    <source>
        <dbReference type="PIRSR" id="PIRSR601310-1"/>
    </source>
</evidence>
<evidence type="ECO:0000313" key="5">
    <source>
        <dbReference type="EMBL" id="NLA55549.1"/>
    </source>
</evidence>
<dbReference type="PROSITE" id="PS00892">
    <property type="entry name" value="HIT_1"/>
    <property type="match status" value="1"/>
</dbReference>
<dbReference type="InterPro" id="IPR036265">
    <property type="entry name" value="HIT-like_sf"/>
</dbReference>
<evidence type="ECO:0000313" key="6">
    <source>
        <dbReference type="Proteomes" id="UP000557899"/>
    </source>
</evidence>
<dbReference type="InterPro" id="IPR001310">
    <property type="entry name" value="Histidine_triad_HIT"/>
</dbReference>
<dbReference type="SUPFAM" id="SSF54197">
    <property type="entry name" value="HIT-like"/>
    <property type="match status" value="1"/>
</dbReference>
<dbReference type="Gene3D" id="3.30.428.10">
    <property type="entry name" value="HIT-like"/>
    <property type="match status" value="1"/>
</dbReference>
<feature type="non-terminal residue" evidence="5">
    <location>
        <position position="115"/>
    </location>
</feature>
<reference evidence="5 6" key="1">
    <citation type="journal article" date="2020" name="Biotechnol. Biofuels">
        <title>New insights from the biogas microbiome by comprehensive genome-resolved metagenomics of nearly 1600 species originating from multiple anaerobic digesters.</title>
        <authorList>
            <person name="Campanaro S."/>
            <person name="Treu L."/>
            <person name="Rodriguez-R L.M."/>
            <person name="Kovalovszki A."/>
            <person name="Ziels R.M."/>
            <person name="Maus I."/>
            <person name="Zhu X."/>
            <person name="Kougias P.G."/>
            <person name="Basile A."/>
            <person name="Luo G."/>
            <person name="Schluter A."/>
            <person name="Konstantinidis K.T."/>
            <person name="Angelidaki I."/>
        </authorList>
    </citation>
    <scope>NUCLEOTIDE SEQUENCE [LARGE SCALE GENOMIC DNA]</scope>
    <source>
        <strain evidence="5">AS15tlH2ME_198</strain>
    </source>
</reference>
<evidence type="ECO:0000259" key="4">
    <source>
        <dbReference type="PROSITE" id="PS51084"/>
    </source>
</evidence>
<dbReference type="Pfam" id="PF01230">
    <property type="entry name" value="HIT"/>
    <property type="match status" value="1"/>
</dbReference>
<gene>
    <name evidence="5" type="ORF">GX859_04505</name>
</gene>
<dbReference type="EMBL" id="JAAZHI010000095">
    <property type="protein sequence ID" value="NLA55549.1"/>
    <property type="molecule type" value="Genomic_DNA"/>
</dbReference>
<name>A0A7X6SUX2_9CORY</name>
<dbReference type="Proteomes" id="UP000557899">
    <property type="component" value="Unassembled WGS sequence"/>
</dbReference>
<dbReference type="PROSITE" id="PS51084">
    <property type="entry name" value="HIT_2"/>
    <property type="match status" value="1"/>
</dbReference>
<proteinExistence type="predicted"/>
<sequence>MSDNCLFCKIIKGDIPSDKVYEDDHCYAFRDINPQTPVHVLVVPKRHVAGLNDTEALPDSELAACLRAAKAIAQKEGVADSGYRVLTNCGPDACQSVHHLHFHVMGGRLMSENMG</sequence>
<dbReference type="AlphaFoldDB" id="A0A7X6SUX2"/>
<feature type="active site" description="Tele-AMP-histidine intermediate" evidence="1">
    <location>
        <position position="101"/>
    </location>
</feature>
<dbReference type="CDD" id="cd01276">
    <property type="entry name" value="PKCI_related"/>
    <property type="match status" value="1"/>
</dbReference>
<evidence type="ECO:0000256" key="3">
    <source>
        <dbReference type="PROSITE-ProRule" id="PRU00464"/>
    </source>
</evidence>
<feature type="short sequence motif" description="Histidine triad motif" evidence="2 3">
    <location>
        <begin position="99"/>
        <end position="103"/>
    </location>
</feature>
<protein>
    <submittedName>
        <fullName evidence="5">Histidine triad nucleotide-binding protein</fullName>
    </submittedName>
</protein>
<feature type="domain" description="HIT" evidence="4">
    <location>
        <begin position="6"/>
        <end position="115"/>
    </location>
</feature>
<comment type="caution">
    <text evidence="5">The sequence shown here is derived from an EMBL/GenBank/DDBJ whole genome shotgun (WGS) entry which is preliminary data.</text>
</comment>
<dbReference type="InterPro" id="IPR011146">
    <property type="entry name" value="HIT-like"/>
</dbReference>
<dbReference type="PRINTS" id="PR00332">
    <property type="entry name" value="HISTRIAD"/>
</dbReference>